<evidence type="ECO:0000313" key="2">
    <source>
        <dbReference type="Proteomes" id="UP001165101"/>
    </source>
</evidence>
<name>A0ACB5U7G9_CANBO</name>
<gene>
    <name evidence="1" type="ORF">Cboi01_000629000</name>
</gene>
<dbReference type="EMBL" id="BSXV01006057">
    <property type="protein sequence ID" value="GMF03281.1"/>
    <property type="molecule type" value="Genomic_DNA"/>
</dbReference>
<protein>
    <submittedName>
        <fullName evidence="1">Unnamed protein product</fullName>
    </submittedName>
</protein>
<comment type="caution">
    <text evidence="1">The sequence shown here is derived from an EMBL/GenBank/DDBJ whole genome shotgun (WGS) entry which is preliminary data.</text>
</comment>
<evidence type="ECO:0000313" key="1">
    <source>
        <dbReference type="EMBL" id="GMF03281.1"/>
    </source>
</evidence>
<dbReference type="Proteomes" id="UP001165101">
    <property type="component" value="Unassembled WGS sequence"/>
</dbReference>
<keyword evidence="2" id="KW-1185">Reference proteome</keyword>
<sequence>MYNQNYLQQQSGDQSNNGHQQQSSQQQYQNSYPYGRNFGTPNSQGSATCHYLIKIHLLEIINIKEMLQLNLNYGWVN</sequence>
<proteinExistence type="predicted"/>
<reference evidence="1" key="1">
    <citation type="submission" date="2023-04" db="EMBL/GenBank/DDBJ databases">
        <title>Candida boidinii NBRC 1967.</title>
        <authorList>
            <person name="Ichikawa N."/>
            <person name="Sato H."/>
            <person name="Tonouchi N."/>
        </authorList>
    </citation>
    <scope>NUCLEOTIDE SEQUENCE</scope>
    <source>
        <strain evidence="1">NBRC 1967</strain>
    </source>
</reference>
<organism evidence="1 2">
    <name type="scientific">Candida boidinii</name>
    <name type="common">Yeast</name>
    <dbReference type="NCBI Taxonomy" id="5477"/>
    <lineage>
        <taxon>Eukaryota</taxon>
        <taxon>Fungi</taxon>
        <taxon>Dikarya</taxon>
        <taxon>Ascomycota</taxon>
        <taxon>Saccharomycotina</taxon>
        <taxon>Pichiomycetes</taxon>
        <taxon>Pichiales</taxon>
        <taxon>Pichiaceae</taxon>
        <taxon>Ogataea</taxon>
        <taxon>Ogataea/Candida clade</taxon>
    </lineage>
</organism>
<accession>A0ACB5U7G9</accession>